<keyword evidence="5" id="KW-1185">Reference proteome</keyword>
<feature type="domain" description="Trimeric autotransporter adhesin YadA-like stalk" evidence="2">
    <location>
        <begin position="751"/>
        <end position="784"/>
    </location>
</feature>
<feature type="domain" description="Trimeric autotransporter adhesin YadA-like head" evidence="1">
    <location>
        <begin position="149"/>
        <end position="175"/>
    </location>
</feature>
<feature type="domain" description="Trimeric autotransporter adhesin YadA-like head" evidence="1">
    <location>
        <begin position="1150"/>
        <end position="1176"/>
    </location>
</feature>
<feature type="domain" description="Trimeric autotransporter adhesin YadA-like head" evidence="1">
    <location>
        <begin position="191"/>
        <end position="217"/>
    </location>
</feature>
<dbReference type="Gene3D" id="6.20.50.100">
    <property type="match status" value="3"/>
</dbReference>
<evidence type="ECO:0000259" key="3">
    <source>
        <dbReference type="Pfam" id="PF13018"/>
    </source>
</evidence>
<comment type="caution">
    <text evidence="4">The sequence shown here is derived from an EMBL/GenBank/DDBJ whole genome shotgun (WGS) entry which is preliminary data.</text>
</comment>
<feature type="domain" description="Trimeric autotransporter adhesin YadA-like head" evidence="1">
    <location>
        <begin position="1440"/>
        <end position="1466"/>
    </location>
</feature>
<dbReference type="InterPro" id="IPR008640">
    <property type="entry name" value="Adhesin_Head_dom"/>
</dbReference>
<feature type="domain" description="Trimeric autotransporter adhesin YadA-like head" evidence="1">
    <location>
        <begin position="1510"/>
        <end position="1534"/>
    </location>
</feature>
<feature type="domain" description="Trimeric autotransporter adhesin YadA-like head" evidence="1">
    <location>
        <begin position="553"/>
        <end position="577"/>
    </location>
</feature>
<feature type="domain" description="Trimeric autotransporter adhesin YadA-like head" evidence="1">
    <location>
        <begin position="423"/>
        <end position="445"/>
    </location>
</feature>
<dbReference type="SUPFAM" id="SSF101967">
    <property type="entry name" value="Adhesin YadA, collagen-binding domain"/>
    <property type="match status" value="8"/>
</dbReference>
<feature type="non-terminal residue" evidence="4">
    <location>
        <position position="1844"/>
    </location>
</feature>
<feature type="domain" description="Trimeric autotransporter adhesin YadA-like head" evidence="1">
    <location>
        <begin position="1221"/>
        <end position="1247"/>
    </location>
</feature>
<feature type="domain" description="Trimeric autotransporter adhesin YadA-like head" evidence="1">
    <location>
        <begin position="595"/>
        <end position="621"/>
    </location>
</feature>
<protein>
    <submittedName>
        <fullName evidence="4">Uncharacterized protein</fullName>
    </submittedName>
</protein>
<reference evidence="4 5" key="1">
    <citation type="submission" date="2017-08" db="EMBL/GenBank/DDBJ databases">
        <title>Halomonas binhaiensis sp. nov., isolated from saline alkaline soil.</title>
        <authorList>
            <person name="Wang D."/>
            <person name="Zhang G."/>
        </authorList>
    </citation>
    <scope>NUCLEOTIDE SEQUENCE [LARGE SCALE GENOMIC DNA]</scope>
    <source>
        <strain evidence="4 5">WN018</strain>
    </source>
</reference>
<feature type="domain" description="Trimeric autotransporter adhesin YadA-like head" evidence="1">
    <location>
        <begin position="313"/>
        <end position="338"/>
    </location>
</feature>
<dbReference type="RefSeq" id="WP_095604702.1">
    <property type="nucleotide sequence ID" value="NZ_NSKA01000012.1"/>
</dbReference>
<gene>
    <name evidence="4" type="ORF">CK497_18345</name>
</gene>
<evidence type="ECO:0000313" key="5">
    <source>
        <dbReference type="Proteomes" id="UP000218675"/>
    </source>
</evidence>
<name>A0ABX4HD21_9GAMM</name>
<feature type="domain" description="Trimeric autotransporter adhesin YadA-like head" evidence="1">
    <location>
        <begin position="271"/>
        <end position="297"/>
    </location>
</feature>
<dbReference type="Gene3D" id="2.150.10.10">
    <property type="entry name" value="Serralysin-like metalloprotease, C-terminal"/>
    <property type="match status" value="9"/>
</dbReference>
<dbReference type="InterPro" id="IPR011049">
    <property type="entry name" value="Serralysin-like_metalloprot_C"/>
</dbReference>
<feature type="domain" description="Trimeric autotransporter adhesin YadA-like head" evidence="1">
    <location>
        <begin position="447"/>
        <end position="471"/>
    </location>
</feature>
<dbReference type="Pfam" id="PF05658">
    <property type="entry name" value="YadA_head"/>
    <property type="match status" value="16"/>
</dbReference>
<feature type="domain" description="Trimeric autotransporter adhesin YadA-like stalk" evidence="2">
    <location>
        <begin position="1292"/>
        <end position="1333"/>
    </location>
</feature>
<feature type="domain" description="Trimeric autotransporter adhesin YadA-like head" evidence="1">
    <location>
        <begin position="121"/>
        <end position="146"/>
    </location>
</feature>
<accession>A0ABX4HD21</accession>
<dbReference type="Pfam" id="PF05662">
    <property type="entry name" value="YadA_stalk"/>
    <property type="match status" value="5"/>
</dbReference>
<feature type="domain" description="Trimeric autotransporter adhesin YadA-like stalk" evidence="2">
    <location>
        <begin position="1577"/>
        <end position="1618"/>
    </location>
</feature>
<dbReference type="InterPro" id="IPR008635">
    <property type="entry name" value="Coiled_stalk_dom"/>
</dbReference>
<dbReference type="EMBL" id="NSKA01000012">
    <property type="protein sequence ID" value="PAU70336.1"/>
    <property type="molecule type" value="Genomic_DNA"/>
</dbReference>
<feature type="domain" description="Trimeric autotransporter adhesin YadA-like stalk" evidence="2">
    <location>
        <begin position="1818"/>
        <end position="1842"/>
    </location>
</feature>
<feature type="domain" description="Trimeric autotransporter adhesin YadA-like head" evidence="1">
    <location>
        <begin position="1197"/>
        <end position="1218"/>
    </location>
</feature>
<dbReference type="Proteomes" id="UP000218675">
    <property type="component" value="Unassembled WGS sequence"/>
</dbReference>
<dbReference type="Gene3D" id="1.20.5.170">
    <property type="match status" value="1"/>
</dbReference>
<evidence type="ECO:0000259" key="2">
    <source>
        <dbReference type="Pfam" id="PF05662"/>
    </source>
</evidence>
<evidence type="ECO:0000259" key="1">
    <source>
        <dbReference type="Pfam" id="PF05658"/>
    </source>
</evidence>
<dbReference type="Pfam" id="PF13018">
    <property type="entry name" value="ESPR"/>
    <property type="match status" value="1"/>
</dbReference>
<organism evidence="4 5">
    <name type="scientific">Vreelandella alkaliphila</name>
    <dbReference type="NCBI Taxonomy" id="272774"/>
    <lineage>
        <taxon>Bacteria</taxon>
        <taxon>Pseudomonadati</taxon>
        <taxon>Pseudomonadota</taxon>
        <taxon>Gammaproteobacteria</taxon>
        <taxon>Oceanospirillales</taxon>
        <taxon>Halomonadaceae</taxon>
        <taxon>Vreelandella</taxon>
    </lineage>
</organism>
<dbReference type="CDD" id="cd12820">
    <property type="entry name" value="LbR_YadA-like"/>
    <property type="match status" value="4"/>
</dbReference>
<feature type="domain" description="Trimeric autotransporter adhesin YadA-like stalk" evidence="2">
    <location>
        <begin position="857"/>
        <end position="899"/>
    </location>
</feature>
<sequence length="1844" mass="183022">MNNVFRLIWNRTLGRLVVTSEAARSCDKAATQHGVVGQLPAPEPAVPSVSTLLRPAVIAVALAAGSMVLITPAFANGMVGGGLDCASGDIPTVSGIDPIAIGCGSSALGDHTTAVGVRAEAIGGQATALGNGAKATNEKATALGNASVASGQFSTAVGTQAKASGYASFATGLNSAATGSESIAIGYEGKAEGNSSVAVGSSASASTERSVAIGYEASVTGTGKSGIAIGENAQSRLGGAIAIGENAYAESTIGAGGVPMVSVALGFDSRAVGQDAGAFGTKATAEADYATALGNYANASKRNAIAAGNSANASGVGASAFGNFSNASGYNATALGGGGEVGSFQGAQATADGAVAVGGNRVNGAQASADDAIAIGGESKAQGAVSIALGKESDANGDSAIAIGMGSYAWTLPSGDPLYGAYSSVALGDYAIANASQTTALGSRAWAEGAQSTAIGNDTLAYGGSSVAIGGDDLFIYNADGSFADNTDNEFIEFITDQDWRYQTGPNDSALDSVGDDSGYVRAQARGHGSNVIGTSSMAYGDGATVVGSASLAEGDYSSVLGAMNVATGEKAVAVGNRVSATGKESIAIGSGSLASMTDAIAMGTTAKATGVDSIAIGKDAWAAGSQAFGTGTRAANGGSAFGDGAQATWRADNDASKAPETFTDAGAAFGENALANQSGATALGTSASVTVADGVALGAGSVASRDAGTNTGVTGYDVSTGAAAAGGTAIANTQSTLGAVSVAADGDFRQITHVAAGSEDSDAVNVAQLKAVRDIADAGSSWVIQANSDTADTVAPDETVQFIDGKNIDITRDSDQVIRVATEDEVEFTQVTIGDATNNTVITSTVDGLDVGGDNITNVAPGEISDTSMDAVNGSQLNDTNTNVTNNAGDIANNTTNITNNTDAINDGINFGDGTTANNYALGDTINVKGDANVTSTTTADGVQLGLADVVNVGSTNSVTIDGDAGTIGGLTNKTFDPNNFTSGQAASEDQLSQVTTDLTTNGLNFAGNEGLDVHRDLGQTLAIQGEATSGGTYTGANLKTVTDPATGAINLQMTDSPDFTNVNVTNQLDVAGDTNIGGNTTIQGDTIVKGDTYLGDSFEIVNNEAFYDGPINQGDSIVNKDYVDGTATHYYSVQDDDTPEGNYNNDGATGWKSMAAGTNAIATKDHALAVGDGAQAIGFEAMAIGREAVASGPNSSIAIGQLATATQDFAISIGRSSEATAENAVALGNGALARADKGVALGSGSLATRESGVLGYVPGGVTGDEADAILDTVANRGAVSVGGAGNTTRQITNVAAGTEDRDAVNVAQLKSVSSLASQGWDVKVNGEAADNVAPGEEVQFKDGKNIAITRESDQVIKVATADDVEFTNVDITNDLNVAGDTYLGDNFSVVNNEAFYDGPINQGDSIVNKDYVDGKETHYYSVNDDVKGPQGNYDNLGATGINALAAGTNAQAAGASSTAVGDGARTGFNANNQVAVGSSALAGGQASIAIGNNAKASTNGTFDAAPGGQRTVALGDGANAQGNDNVAVGSGSLADGLTLGTAAYQPVDVDGNPIAVAAPTADSEFSVGDTGSERRVTNVAAGAEDTDAVNVSQLKAVNDVASAGWNVQTNGDAATNVAPNATVQFIDGKNIDITRTGTDITVATADNVDFTNVNVSNQLDVAGDTNIGGNTTIAGNTTIDGDTTVKGDTFLGDNFKVVNNEAYYSGPITDGDHITNKTYVDGEVDGLANTPITFAGDTGTTDRKLGDELNIVTSNANLSTEVTDDETLVIALSDDLDVNSVATNTLNVANNATIGGALNVTGQTTLNGGLDMAGNKITNVAPGTDGTDAVNVDQLTDVSDVA</sequence>
<evidence type="ECO:0000313" key="4">
    <source>
        <dbReference type="EMBL" id="PAU70336.1"/>
    </source>
</evidence>
<dbReference type="InterPro" id="IPR024973">
    <property type="entry name" value="ESPR"/>
</dbReference>
<feature type="domain" description="ESPR" evidence="3">
    <location>
        <begin position="1"/>
        <end position="42"/>
    </location>
</feature>
<feature type="domain" description="Trimeric autotransporter adhesin YadA-like head" evidence="1">
    <location>
        <begin position="367"/>
        <end position="393"/>
    </location>
</feature>
<proteinExistence type="predicted"/>
<feature type="domain" description="Trimeric autotransporter adhesin YadA-like head" evidence="1">
    <location>
        <begin position="1484"/>
        <end position="1499"/>
    </location>
</feature>